<keyword evidence="5" id="KW-1185">Reference proteome</keyword>
<dbReference type="OrthoDB" id="9811749at2"/>
<dbReference type="Pfam" id="PF07228">
    <property type="entry name" value="SpoIIE"/>
    <property type="match status" value="1"/>
</dbReference>
<dbReference type="SMART" id="SM00331">
    <property type="entry name" value="PP2C_SIG"/>
    <property type="match status" value="1"/>
</dbReference>
<dbReference type="InterPro" id="IPR011006">
    <property type="entry name" value="CheY-like_superfamily"/>
</dbReference>
<dbReference type="SUPFAM" id="SSF52172">
    <property type="entry name" value="CheY-like"/>
    <property type="match status" value="1"/>
</dbReference>
<dbReference type="InterPro" id="IPR036457">
    <property type="entry name" value="PPM-type-like_dom_sf"/>
</dbReference>
<feature type="domain" description="Response regulatory" evidence="3">
    <location>
        <begin position="43"/>
        <end position="160"/>
    </location>
</feature>
<reference evidence="4 5" key="1">
    <citation type="journal article" date="2013" name="Int. J. Syst. Evol. Microbiol.">
        <title>Azospirillum humicireducens sp. nov., a nitrogen-fixing bacterium isolated from a microbial fuel cell.</title>
        <authorList>
            <person name="Zhou S."/>
            <person name="Han L."/>
            <person name="Wang Y."/>
            <person name="Yang G."/>
            <person name="Zhuang L."/>
            <person name="Hu P."/>
        </authorList>
    </citation>
    <scope>NUCLEOTIDE SEQUENCE [LARGE SCALE GENOMIC DNA]</scope>
    <source>
        <strain evidence="4 5">SgZ-5</strain>
    </source>
</reference>
<dbReference type="EMBL" id="CP015285">
    <property type="protein sequence ID" value="ANC93156.1"/>
    <property type="molecule type" value="Genomic_DNA"/>
</dbReference>
<proteinExistence type="predicted"/>
<dbReference type="Gene3D" id="3.60.40.10">
    <property type="entry name" value="PPM-type phosphatase domain"/>
    <property type="match status" value="1"/>
</dbReference>
<dbReference type="KEGG" id="ahu:A6A40_09620"/>
<evidence type="ECO:0000256" key="2">
    <source>
        <dbReference type="PROSITE-ProRule" id="PRU00169"/>
    </source>
</evidence>
<protein>
    <submittedName>
        <fullName evidence="4">Regulator</fullName>
    </submittedName>
</protein>
<evidence type="ECO:0000256" key="1">
    <source>
        <dbReference type="ARBA" id="ARBA00022801"/>
    </source>
</evidence>
<evidence type="ECO:0000259" key="3">
    <source>
        <dbReference type="PROSITE" id="PS50110"/>
    </source>
</evidence>
<name>A0A160JJ06_9PROT</name>
<evidence type="ECO:0000313" key="4">
    <source>
        <dbReference type="EMBL" id="ANC93156.1"/>
    </source>
</evidence>
<dbReference type="InterPro" id="IPR001789">
    <property type="entry name" value="Sig_transdc_resp-reg_receiver"/>
</dbReference>
<dbReference type="Gene3D" id="3.40.50.2300">
    <property type="match status" value="1"/>
</dbReference>
<organism evidence="4 5">
    <name type="scientific">Azospirillum humicireducens</name>
    <dbReference type="NCBI Taxonomy" id="1226968"/>
    <lineage>
        <taxon>Bacteria</taxon>
        <taxon>Pseudomonadati</taxon>
        <taxon>Pseudomonadota</taxon>
        <taxon>Alphaproteobacteria</taxon>
        <taxon>Rhodospirillales</taxon>
        <taxon>Azospirillaceae</taxon>
        <taxon>Azospirillum</taxon>
    </lineage>
</organism>
<dbReference type="Proteomes" id="UP000077405">
    <property type="component" value="Chromosome"/>
</dbReference>
<dbReference type="GO" id="GO:0000160">
    <property type="term" value="P:phosphorelay signal transduction system"/>
    <property type="evidence" value="ECO:0007669"/>
    <property type="project" value="InterPro"/>
</dbReference>
<feature type="modified residue" description="4-aspartylphosphate" evidence="2">
    <location>
        <position position="93"/>
    </location>
</feature>
<dbReference type="RefSeq" id="WP_063636209.1">
    <property type="nucleotide sequence ID" value="NZ_CP015285.1"/>
</dbReference>
<dbReference type="AlphaFoldDB" id="A0A160JJ06"/>
<gene>
    <name evidence="4" type="ORF">A6A40_09620</name>
</gene>
<dbReference type="Pfam" id="PF00072">
    <property type="entry name" value="Response_reg"/>
    <property type="match status" value="1"/>
</dbReference>
<sequence>MTEQDISGYGRPRCPEGPEAELQISHARLPGSQVQESQILDCPILVVDDTAFNRTMIGTFLAEAGFRRISFATNGMEALAMIGAGVPDLLILDIMMPGIDGYEVCRRLRAMPETADLPILVQTALSSGEDRNRAFAAGTTDLVAKPLERTELLARVRIHLEDRVLIRRLQSYRARVEAELSIARSMQEHLLPTPAQCTAAAAAAGCTLRAHSAISPHLGGDLWGLLPLQGRRFGVYLLNVAGQGVSAALNAFRLHTLLQELGPLHGEDAAALLSTLNDRAAGLLAAGETATMTYGVVDGELGRFTHASAEGAPPMILRGDGGSEFGAAAGLAIGIAPGTRYRAQVMELPPGAVLALYSVAVLEALDAGGTGIGLGWMIARAVAEGDGFEAVVRSLCFALGQVSGDDHTLLWIERGTGE</sequence>
<dbReference type="PROSITE" id="PS50110">
    <property type="entry name" value="RESPONSE_REGULATORY"/>
    <property type="match status" value="1"/>
</dbReference>
<dbReference type="SMART" id="SM00448">
    <property type="entry name" value="REC"/>
    <property type="match status" value="1"/>
</dbReference>
<accession>A0A160JJ06</accession>
<evidence type="ECO:0000313" key="5">
    <source>
        <dbReference type="Proteomes" id="UP000077405"/>
    </source>
</evidence>
<keyword evidence="1" id="KW-0378">Hydrolase</keyword>
<dbReference type="PANTHER" id="PTHR43156">
    <property type="entry name" value="STAGE II SPORULATION PROTEIN E-RELATED"/>
    <property type="match status" value="1"/>
</dbReference>
<dbReference type="InterPro" id="IPR001932">
    <property type="entry name" value="PPM-type_phosphatase-like_dom"/>
</dbReference>
<dbReference type="GO" id="GO:0016791">
    <property type="term" value="F:phosphatase activity"/>
    <property type="evidence" value="ECO:0007669"/>
    <property type="project" value="TreeGrafter"/>
</dbReference>
<dbReference type="InterPro" id="IPR052016">
    <property type="entry name" value="Bact_Sigma-Reg"/>
</dbReference>
<dbReference type="PANTHER" id="PTHR43156:SF2">
    <property type="entry name" value="STAGE II SPORULATION PROTEIN E"/>
    <property type="match status" value="1"/>
</dbReference>
<dbReference type="STRING" id="1226968.A6A40_09620"/>
<keyword evidence="2" id="KW-0597">Phosphoprotein</keyword>